<reference evidence="1" key="1">
    <citation type="journal article" date="2020" name="Nature">
        <title>Giant virus diversity and host interactions through global metagenomics.</title>
        <authorList>
            <person name="Schulz F."/>
            <person name="Roux S."/>
            <person name="Paez-Espino D."/>
            <person name="Jungbluth S."/>
            <person name="Walsh D.A."/>
            <person name="Denef V.J."/>
            <person name="McMahon K.D."/>
            <person name="Konstantinidis K.T."/>
            <person name="Eloe-Fadrosh E.A."/>
            <person name="Kyrpides N.C."/>
            <person name="Woyke T."/>
        </authorList>
    </citation>
    <scope>NUCLEOTIDE SEQUENCE</scope>
    <source>
        <strain evidence="1">GVMAG-M-3300021375-17</strain>
    </source>
</reference>
<evidence type="ECO:0000313" key="1">
    <source>
        <dbReference type="EMBL" id="QHT05360.1"/>
    </source>
</evidence>
<accession>A0A6C0CN92</accession>
<sequence length="215" mass="24899">MSENIKIIKKDNINVIQELFSKFKKAVVFGKGPTFKVIEKDEDTLFCCVNETINYIDDCDILVINDIEKFSNIIPSKFTNLKCILTPYHIHKNAKFDKNLTYNDVIMKLKDYFNGYLIVHNLAIHIPKANYDDFITLPSKVVRSTCHTSCDFIFGFLTNIVCIDTYGFGISNSDNEFYNESFKNNKAGCNAKRLRILITCMNSIKQYYNKPITYK</sequence>
<organism evidence="1">
    <name type="scientific">viral metagenome</name>
    <dbReference type="NCBI Taxonomy" id="1070528"/>
    <lineage>
        <taxon>unclassified sequences</taxon>
        <taxon>metagenomes</taxon>
        <taxon>organismal metagenomes</taxon>
    </lineage>
</organism>
<protein>
    <submittedName>
        <fullName evidence="1">Uncharacterized protein</fullName>
    </submittedName>
</protein>
<proteinExistence type="predicted"/>
<name>A0A6C0CN92_9ZZZZ</name>
<dbReference type="EMBL" id="MN739453">
    <property type="protein sequence ID" value="QHT05360.1"/>
    <property type="molecule type" value="Genomic_DNA"/>
</dbReference>
<dbReference type="AlphaFoldDB" id="A0A6C0CN92"/>